<evidence type="ECO:0000259" key="2">
    <source>
        <dbReference type="Pfam" id="PF08239"/>
    </source>
</evidence>
<dbReference type="EMBL" id="MEXL01000032">
    <property type="protein sequence ID" value="OGD02183.1"/>
    <property type="molecule type" value="Genomic_DNA"/>
</dbReference>
<dbReference type="AlphaFoldDB" id="A0A1F4Z7N4"/>
<feature type="domain" description="SH3b" evidence="2">
    <location>
        <begin position="10"/>
        <end position="50"/>
    </location>
</feature>
<gene>
    <name evidence="3" type="ORF">A3E17_03690</name>
</gene>
<sequence>MAVPKKEAEIRVRDEKSPSGPRTAVVRFGKNVEILGEDGKWYPVKADEGGRRIIQQALGLLTVGNLPG</sequence>
<feature type="compositionally biased region" description="Basic and acidic residues" evidence="1">
    <location>
        <begin position="1"/>
        <end position="17"/>
    </location>
</feature>
<dbReference type="Gene3D" id="2.30.30.40">
    <property type="entry name" value="SH3 Domains"/>
    <property type="match status" value="1"/>
</dbReference>
<accession>A0A1F4Z7N4</accession>
<organism evidence="3 4">
    <name type="scientific">Candidatus Amesbacteria bacterium RIFCSPHIGHO2_12_FULL_48_14</name>
    <dbReference type="NCBI Taxonomy" id="1797257"/>
    <lineage>
        <taxon>Bacteria</taxon>
        <taxon>Candidatus Amesiibacteriota</taxon>
    </lineage>
</organism>
<reference evidence="3 4" key="1">
    <citation type="journal article" date="2016" name="Nat. Commun.">
        <title>Thousands of microbial genomes shed light on interconnected biogeochemical processes in an aquifer system.</title>
        <authorList>
            <person name="Anantharaman K."/>
            <person name="Brown C.T."/>
            <person name="Hug L.A."/>
            <person name="Sharon I."/>
            <person name="Castelle C.J."/>
            <person name="Probst A.J."/>
            <person name="Thomas B.C."/>
            <person name="Singh A."/>
            <person name="Wilkins M.J."/>
            <person name="Karaoz U."/>
            <person name="Brodie E.L."/>
            <person name="Williams K.H."/>
            <person name="Hubbard S.S."/>
            <person name="Banfield J.F."/>
        </authorList>
    </citation>
    <scope>NUCLEOTIDE SEQUENCE [LARGE SCALE GENOMIC DNA]</scope>
</reference>
<dbReference type="Proteomes" id="UP000178993">
    <property type="component" value="Unassembled WGS sequence"/>
</dbReference>
<evidence type="ECO:0000256" key="1">
    <source>
        <dbReference type="SAM" id="MobiDB-lite"/>
    </source>
</evidence>
<dbReference type="Pfam" id="PF08239">
    <property type="entry name" value="SH3_3"/>
    <property type="match status" value="1"/>
</dbReference>
<name>A0A1F4Z7N4_9BACT</name>
<protein>
    <recommendedName>
        <fullName evidence="2">SH3b domain-containing protein</fullName>
    </recommendedName>
</protein>
<dbReference type="InterPro" id="IPR003646">
    <property type="entry name" value="SH3-like_bac-type"/>
</dbReference>
<evidence type="ECO:0000313" key="4">
    <source>
        <dbReference type="Proteomes" id="UP000178993"/>
    </source>
</evidence>
<proteinExistence type="predicted"/>
<evidence type="ECO:0000313" key="3">
    <source>
        <dbReference type="EMBL" id="OGD02183.1"/>
    </source>
</evidence>
<feature type="region of interest" description="Disordered" evidence="1">
    <location>
        <begin position="1"/>
        <end position="23"/>
    </location>
</feature>
<comment type="caution">
    <text evidence="3">The sequence shown here is derived from an EMBL/GenBank/DDBJ whole genome shotgun (WGS) entry which is preliminary data.</text>
</comment>